<organism evidence="5 6">
    <name type="scientific">Strigamia maritima</name>
    <name type="common">European centipede</name>
    <name type="synonym">Geophilus maritimus</name>
    <dbReference type="NCBI Taxonomy" id="126957"/>
    <lineage>
        <taxon>Eukaryota</taxon>
        <taxon>Metazoa</taxon>
        <taxon>Ecdysozoa</taxon>
        <taxon>Arthropoda</taxon>
        <taxon>Myriapoda</taxon>
        <taxon>Chilopoda</taxon>
        <taxon>Pleurostigmophora</taxon>
        <taxon>Geophilomorpha</taxon>
        <taxon>Linotaeniidae</taxon>
        <taxon>Strigamia</taxon>
    </lineage>
</organism>
<reference evidence="5" key="2">
    <citation type="submission" date="2015-02" db="UniProtKB">
        <authorList>
            <consortium name="EnsemblMetazoa"/>
        </authorList>
    </citation>
    <scope>IDENTIFICATION</scope>
</reference>
<accession>T1JPD2</accession>
<dbReference type="HOGENOM" id="CLU_2743247_0_0_1"/>
<evidence type="ECO:0000256" key="3">
    <source>
        <dbReference type="ARBA" id="ARBA00022989"/>
    </source>
</evidence>
<sequence>MQLESHVLPILFVGTWAWVMAQNHHKHCWKKYGELYYTWILAAPITVALTVKKESLTSAGSQQNSGKIARK</sequence>
<dbReference type="AlphaFoldDB" id="T1JPD2"/>
<reference evidence="6" key="1">
    <citation type="submission" date="2011-05" db="EMBL/GenBank/DDBJ databases">
        <authorList>
            <person name="Richards S.R."/>
            <person name="Qu J."/>
            <person name="Jiang H."/>
            <person name="Jhangiani S.N."/>
            <person name="Agravi P."/>
            <person name="Goodspeed R."/>
            <person name="Gross S."/>
            <person name="Mandapat C."/>
            <person name="Jackson L."/>
            <person name="Mathew T."/>
            <person name="Pu L."/>
            <person name="Thornton R."/>
            <person name="Saada N."/>
            <person name="Wilczek-Boney K.B."/>
            <person name="Lee S."/>
            <person name="Kovar C."/>
            <person name="Wu Y."/>
            <person name="Scherer S.E."/>
            <person name="Worley K.C."/>
            <person name="Muzny D.M."/>
            <person name="Gibbs R."/>
        </authorList>
    </citation>
    <scope>NUCLEOTIDE SEQUENCE</scope>
    <source>
        <strain evidence="6">Brora</strain>
    </source>
</reference>
<keyword evidence="4" id="KW-0472">Membrane</keyword>
<proteinExistence type="predicted"/>
<name>T1JPD2_STRMM</name>
<keyword evidence="3" id="KW-1133">Transmembrane helix</keyword>
<evidence type="ECO:0000256" key="4">
    <source>
        <dbReference type="ARBA" id="ARBA00023136"/>
    </source>
</evidence>
<evidence type="ECO:0000313" key="5">
    <source>
        <dbReference type="EnsemblMetazoa" id="SMAR015709-PA"/>
    </source>
</evidence>
<dbReference type="Proteomes" id="UP000014500">
    <property type="component" value="Unassembled WGS sequence"/>
</dbReference>
<dbReference type="GO" id="GO:0016020">
    <property type="term" value="C:membrane"/>
    <property type="evidence" value="ECO:0007669"/>
    <property type="project" value="UniProtKB-SubCell"/>
</dbReference>
<evidence type="ECO:0000256" key="1">
    <source>
        <dbReference type="ARBA" id="ARBA00004141"/>
    </source>
</evidence>
<dbReference type="GO" id="GO:0004930">
    <property type="term" value="F:G protein-coupled receptor activity"/>
    <property type="evidence" value="ECO:0007669"/>
    <property type="project" value="InterPro"/>
</dbReference>
<dbReference type="EMBL" id="JH431954">
    <property type="status" value="NOT_ANNOTATED_CDS"/>
    <property type="molecule type" value="Genomic_DNA"/>
</dbReference>
<keyword evidence="6" id="KW-1185">Reference proteome</keyword>
<dbReference type="EnsemblMetazoa" id="SMAR015709-RA">
    <property type="protein sequence ID" value="SMAR015709-PA"/>
    <property type="gene ID" value="SMAR015709"/>
</dbReference>
<protein>
    <submittedName>
        <fullName evidence="5">Uncharacterized protein</fullName>
    </submittedName>
</protein>
<dbReference type="Pfam" id="PF00002">
    <property type="entry name" value="7tm_2"/>
    <property type="match status" value="1"/>
</dbReference>
<evidence type="ECO:0000256" key="2">
    <source>
        <dbReference type="ARBA" id="ARBA00022692"/>
    </source>
</evidence>
<evidence type="ECO:0000313" key="6">
    <source>
        <dbReference type="Proteomes" id="UP000014500"/>
    </source>
</evidence>
<dbReference type="Gene3D" id="1.20.1070.10">
    <property type="entry name" value="Rhodopsin 7-helix transmembrane proteins"/>
    <property type="match status" value="1"/>
</dbReference>
<dbReference type="InterPro" id="IPR000832">
    <property type="entry name" value="GPCR_2_secretin-like"/>
</dbReference>
<comment type="subcellular location">
    <subcellularLocation>
        <location evidence="1">Membrane</location>
        <topology evidence="1">Multi-pass membrane protein</topology>
    </subcellularLocation>
</comment>
<keyword evidence="2" id="KW-0812">Transmembrane</keyword>